<proteinExistence type="predicted"/>
<feature type="compositionally biased region" description="Basic and acidic residues" evidence="5">
    <location>
        <begin position="384"/>
        <end position="403"/>
    </location>
</feature>
<organism evidence="8 9">
    <name type="scientific">Limulus polyphemus</name>
    <name type="common">Atlantic horseshoe crab</name>
    <dbReference type="NCBI Taxonomy" id="6850"/>
    <lineage>
        <taxon>Eukaryota</taxon>
        <taxon>Metazoa</taxon>
        <taxon>Ecdysozoa</taxon>
        <taxon>Arthropoda</taxon>
        <taxon>Chelicerata</taxon>
        <taxon>Merostomata</taxon>
        <taxon>Xiphosura</taxon>
        <taxon>Limulidae</taxon>
        <taxon>Limulus</taxon>
    </lineage>
</organism>
<dbReference type="SUPFAM" id="SSF50985">
    <property type="entry name" value="RCC1/BLIP-II"/>
    <property type="match status" value="1"/>
</dbReference>
<name>A0ABM1SZI1_LIMPO</name>
<evidence type="ECO:0000313" key="8">
    <source>
        <dbReference type="Proteomes" id="UP000694941"/>
    </source>
</evidence>
<dbReference type="Pfam" id="PF00632">
    <property type="entry name" value="HECT"/>
    <property type="match status" value="1"/>
</dbReference>
<dbReference type="Gene3D" id="2.130.10.30">
    <property type="entry name" value="Regulator of chromosome condensation 1/beta-lactamase-inhibitor protein II"/>
    <property type="match status" value="2"/>
</dbReference>
<dbReference type="InterPro" id="IPR058923">
    <property type="entry name" value="RCC1-like_dom"/>
</dbReference>
<dbReference type="Proteomes" id="UP000694941">
    <property type="component" value="Unplaced"/>
</dbReference>
<dbReference type="PROSITE" id="PS00626">
    <property type="entry name" value="RCC1_2"/>
    <property type="match status" value="4"/>
</dbReference>
<dbReference type="SMART" id="SM00119">
    <property type="entry name" value="HECTc"/>
    <property type="match status" value="1"/>
</dbReference>
<feature type="active site" description="Glycyl thioester intermediate" evidence="3">
    <location>
        <position position="1170"/>
    </location>
</feature>
<evidence type="ECO:0000256" key="3">
    <source>
        <dbReference type="PROSITE-ProRule" id="PRU00104"/>
    </source>
</evidence>
<evidence type="ECO:0000259" key="7">
    <source>
        <dbReference type="PROSITE" id="PS50237"/>
    </source>
</evidence>
<dbReference type="InterPro" id="IPR035983">
    <property type="entry name" value="Hect_E3_ubiquitin_ligase"/>
</dbReference>
<feature type="region of interest" description="Disordered" evidence="5">
    <location>
        <begin position="378"/>
        <end position="432"/>
    </location>
</feature>
<dbReference type="RefSeq" id="XP_022249037.1">
    <property type="nucleotide sequence ID" value="XM_022393329.1"/>
</dbReference>
<keyword evidence="1" id="KW-0677">Repeat</keyword>
<gene>
    <name evidence="9" type="primary">LOC106464953</name>
</gene>
<dbReference type="PANTHER" id="PTHR45622:SF76">
    <property type="entry name" value="HECT AND RLD DOMAIN CONTAINING E3 UBIQUITIN LIGASE 4, ISOFORM C"/>
    <property type="match status" value="1"/>
</dbReference>
<evidence type="ECO:0000256" key="4">
    <source>
        <dbReference type="PROSITE-ProRule" id="PRU00235"/>
    </source>
</evidence>
<dbReference type="GeneID" id="106464953"/>
<feature type="repeat" description="RCC1" evidence="4">
    <location>
        <begin position="161"/>
        <end position="212"/>
    </location>
</feature>
<reference evidence="9" key="1">
    <citation type="submission" date="2025-08" db="UniProtKB">
        <authorList>
            <consortium name="RefSeq"/>
        </authorList>
    </citation>
    <scope>IDENTIFICATION</scope>
    <source>
        <tissue evidence="9">Muscle</tissue>
    </source>
</reference>
<feature type="transmembrane region" description="Helical" evidence="6">
    <location>
        <begin position="777"/>
        <end position="796"/>
    </location>
</feature>
<feature type="repeat" description="RCC1" evidence="4">
    <location>
        <begin position="265"/>
        <end position="316"/>
    </location>
</feature>
<keyword evidence="8" id="KW-1185">Reference proteome</keyword>
<evidence type="ECO:0000313" key="9">
    <source>
        <dbReference type="RefSeq" id="XP_022249037.1"/>
    </source>
</evidence>
<feature type="repeat" description="RCC1" evidence="4">
    <location>
        <begin position="58"/>
        <end position="107"/>
    </location>
</feature>
<dbReference type="Gene3D" id="3.30.2160.10">
    <property type="entry name" value="Hect, E3 ligase catalytic domain"/>
    <property type="match status" value="1"/>
</dbReference>
<dbReference type="PROSITE" id="PS50012">
    <property type="entry name" value="RCC1_3"/>
    <property type="match status" value="7"/>
</dbReference>
<dbReference type="InterPro" id="IPR009091">
    <property type="entry name" value="RCC1/BLIP-II"/>
</dbReference>
<dbReference type="InterPro" id="IPR051709">
    <property type="entry name" value="Ub-ligase/GTPase-reg"/>
</dbReference>
<evidence type="ECO:0000256" key="5">
    <source>
        <dbReference type="SAM" id="MobiDB-lite"/>
    </source>
</evidence>
<sequence length="1202" mass="134818">METRIFCWGSAVSGELGLGGIEEDHIVSPRRVSNFPEEKSVQDIACGKQHTLVLLQDGTLFSCGNNDMGQLGHTMSRSRLTKVKALEPHVIKHLACGEAHSLAVSEAGQVFAWGSASSGQLGLENEGDHLPSPRMIKKLATLTVVQIACGHHHSLALTNNGELYAWGENNYGQLGIGGKDTQNYPCLVEALKGLPIDQIAAGGSHSFVLSKSGSIFGWGKNSFGQLGLNDTENRKVPTLLRQLRSQRIKYICCGEDHTVALTQDGGVFTFGAGMYGQLGHGSKSNEILPRRVLELMGSVVTQVACGRCHTLAYVPGQGRLYTFGLGGSGQLGLGTTTNYSTPMVIHGPWVNHCTDLAVITCSSSVSNITSIHQILNSELSQSQSERKSEDTLVLHSRKSEKNSNDIPGACVQSTSSQGKKTKHSFSDESELGYKGTDPVVEMEWRESDPGQNELKMEVEEGLATTASEKHKKQDTVAVSGKEDSYVDRKEEKHLKIYKLVCGGDHTFVLCTPYDALVYPRDFRVRQPETQILPVDNKVLEEVAKISPDQPVSQELMNYLETVFGSSACLNGSYLKSVDAHYDCGNENHGIELNAAYYGFLCIRQSQHEVISELIGSCLQRDLLPSLPVQPIDVEAMRVYLILPMCHLFCNPKQYLGTIIAPFIQSLLKLPETFASVLDRWWAQLEARQFKKLVQIFKDCVCYILNSMGDRGVPEASKKHEQLRLSLEILNRLNNVNVVNEYLISYQEFYISEVTEKVDVRYDYVNWLQITSEPRHSLFYVLNGMMIHWLLCFYGNIRRDDFFFCDYPFVFDAQAKTLILQTDSAIQMESAMNSAHQHNLASIFMPIMNPVNPYMVLCVSREHLVNDTLHQLGNYPSADLKKPLKVVFSGEEAVDAGGVRKEFFMLLLREILDLKYGMFKEYPETNCIWFNTQIFEEEVMFFLIGLVCGLAIYNYTIIDLPFPLVLYKKLLNEQVKLEDLKGLSPSTARGLHDLLQYEGDDFEDVFLLNFEITVEVFGDPVLYELKPDGKNIPVTKENREEYVNLYVDFILNKSVSGPFSAFSRGFHKVCGGKVLGLFHAQELMTLVRGNEDYDWQALEENTEYKDPYNKDSQVIKMFWKVFHSLTLEEKKKFLLFLTGSDRIPILGMKVVKLVIQPMNVGDEHLPVAHTCFNVLDLPPYSSETVLRNKLLKAIHHTEGFGLA</sequence>
<dbReference type="PROSITE" id="PS50237">
    <property type="entry name" value="HECT"/>
    <property type="match status" value="1"/>
</dbReference>
<feature type="repeat" description="RCC1" evidence="4">
    <location>
        <begin position="213"/>
        <end position="264"/>
    </location>
</feature>
<protein>
    <submittedName>
        <fullName evidence="9">Probable E3 ubiquitin-protein ligase HERC4</fullName>
    </submittedName>
</protein>
<feature type="repeat" description="RCC1" evidence="4">
    <location>
        <begin position="318"/>
        <end position="372"/>
    </location>
</feature>
<keyword evidence="6" id="KW-0812">Transmembrane</keyword>
<evidence type="ECO:0000256" key="1">
    <source>
        <dbReference type="ARBA" id="ARBA00022737"/>
    </source>
</evidence>
<keyword evidence="6" id="KW-1133">Transmembrane helix</keyword>
<feature type="domain" description="HECT" evidence="7">
    <location>
        <begin position="875"/>
        <end position="1202"/>
    </location>
</feature>
<keyword evidence="2 3" id="KW-0833">Ubl conjugation pathway</keyword>
<dbReference type="PANTHER" id="PTHR45622">
    <property type="entry name" value="UBIQUITIN-PROTEIN LIGASE E3A-RELATED"/>
    <property type="match status" value="1"/>
</dbReference>
<dbReference type="PRINTS" id="PR00633">
    <property type="entry name" value="RCCNDNSATION"/>
</dbReference>
<dbReference type="Pfam" id="PF25390">
    <property type="entry name" value="WD40_RLD"/>
    <property type="match status" value="1"/>
</dbReference>
<feature type="transmembrane region" description="Helical" evidence="6">
    <location>
        <begin position="938"/>
        <end position="957"/>
    </location>
</feature>
<evidence type="ECO:0000256" key="2">
    <source>
        <dbReference type="ARBA" id="ARBA00022786"/>
    </source>
</evidence>
<dbReference type="InterPro" id="IPR000569">
    <property type="entry name" value="HECT_dom"/>
</dbReference>
<feature type="repeat" description="RCC1" evidence="4">
    <location>
        <begin position="3"/>
        <end position="57"/>
    </location>
</feature>
<dbReference type="Gene3D" id="3.90.1750.10">
    <property type="entry name" value="Hect, E3 ligase catalytic domains"/>
    <property type="match status" value="1"/>
</dbReference>
<feature type="repeat" description="RCC1" evidence="4">
    <location>
        <begin position="108"/>
        <end position="160"/>
    </location>
</feature>
<dbReference type="InterPro" id="IPR000408">
    <property type="entry name" value="Reg_chr_condens"/>
</dbReference>
<keyword evidence="6" id="KW-0472">Membrane</keyword>
<dbReference type="SUPFAM" id="SSF56204">
    <property type="entry name" value="Hect, E3 ligase catalytic domain"/>
    <property type="match status" value="1"/>
</dbReference>
<dbReference type="CDD" id="cd00078">
    <property type="entry name" value="HECTc"/>
    <property type="match status" value="1"/>
</dbReference>
<accession>A0ABM1SZI1</accession>
<dbReference type="Gene3D" id="3.30.2410.10">
    <property type="entry name" value="Hect, E3 ligase catalytic domain"/>
    <property type="match status" value="1"/>
</dbReference>
<evidence type="ECO:0000256" key="6">
    <source>
        <dbReference type="SAM" id="Phobius"/>
    </source>
</evidence>